<gene>
    <name evidence="1" type="ORF">FEF09_29860</name>
</gene>
<dbReference type="AlphaFoldDB" id="A0A5C6LJS2"/>
<dbReference type="Proteomes" id="UP000318815">
    <property type="component" value="Unassembled WGS sequence"/>
</dbReference>
<evidence type="ECO:0000313" key="1">
    <source>
        <dbReference type="EMBL" id="TWV89608.1"/>
    </source>
</evidence>
<dbReference type="OrthoDB" id="8727830at2"/>
<proteinExistence type="predicted"/>
<reference evidence="1 2" key="1">
    <citation type="submission" date="2019-08" db="EMBL/GenBank/DDBJ databases">
        <title>Whole genome sequencing of chitin degrading bacteria Chitinophaga pinensis YS16.</title>
        <authorList>
            <person name="Singh R.P."/>
            <person name="Manchanda G."/>
            <person name="Maurya I.K."/>
            <person name="Joshi N.K."/>
            <person name="Srivastava A.K."/>
        </authorList>
    </citation>
    <scope>NUCLEOTIDE SEQUENCE [LARGE SCALE GENOMIC DNA]</scope>
    <source>
        <strain evidence="1 2">YS-16</strain>
    </source>
</reference>
<organism evidence="1 2">
    <name type="scientific">Chitinophaga pinensis</name>
    <dbReference type="NCBI Taxonomy" id="79329"/>
    <lineage>
        <taxon>Bacteria</taxon>
        <taxon>Pseudomonadati</taxon>
        <taxon>Bacteroidota</taxon>
        <taxon>Chitinophagia</taxon>
        <taxon>Chitinophagales</taxon>
        <taxon>Chitinophagaceae</taxon>
        <taxon>Chitinophaga</taxon>
    </lineage>
</organism>
<dbReference type="PANTHER" id="PTHR37842:SF2">
    <property type="entry name" value="GYLCOSYL HYDROLASE 115 C-TERMINAL DOMAIN-CONTAINING PROTEIN"/>
    <property type="match status" value="1"/>
</dbReference>
<keyword evidence="2" id="KW-1185">Reference proteome</keyword>
<dbReference type="Gene3D" id="3.20.20.520">
    <property type="entry name" value="Glycosyl hydrolase family 115"/>
    <property type="match status" value="1"/>
</dbReference>
<dbReference type="InterPro" id="IPR031924">
    <property type="entry name" value="GH115"/>
</dbReference>
<dbReference type="EMBL" id="VOHS01000087">
    <property type="protein sequence ID" value="TWV89608.1"/>
    <property type="molecule type" value="Genomic_DNA"/>
</dbReference>
<accession>A0A5C6LJS2</accession>
<name>A0A5C6LJS2_9BACT</name>
<dbReference type="PANTHER" id="PTHR37842">
    <property type="match status" value="1"/>
</dbReference>
<protein>
    <submittedName>
        <fullName evidence="1">Uncharacterized protein</fullName>
    </submittedName>
</protein>
<sequence>MGNHESIVTIGMRGDGDEPMTQGTATALLERIVKDQRQIISDITGRPANATPQLWALYKEVQDYYDKGMRVPDDVTLLLCDDNWGNIRKLPDPGEDQEGAATASTIISIMSAIRVTTNGSTPTISPVSGNRCTSPSLWCG</sequence>
<comment type="caution">
    <text evidence="1">The sequence shown here is derived from an EMBL/GenBank/DDBJ whole genome shotgun (WGS) entry which is preliminary data.</text>
</comment>
<evidence type="ECO:0000313" key="2">
    <source>
        <dbReference type="Proteomes" id="UP000318815"/>
    </source>
</evidence>
<dbReference type="InterPro" id="IPR042301">
    <property type="entry name" value="GH115_sf"/>
</dbReference>
<dbReference type="Pfam" id="PF15979">
    <property type="entry name" value="Glyco_hydro_115"/>
    <property type="match status" value="1"/>
</dbReference>